<evidence type="ECO:0000313" key="12">
    <source>
        <dbReference type="EMBL" id="OAE19662.1"/>
    </source>
</evidence>
<dbReference type="Proteomes" id="UP000077202">
    <property type="component" value="Unassembled WGS sequence"/>
</dbReference>
<feature type="domain" description="GS catalytic" evidence="11">
    <location>
        <begin position="186"/>
        <end position="436"/>
    </location>
</feature>
<dbReference type="Pfam" id="PF00120">
    <property type="entry name" value="Gln-synt_C"/>
    <property type="match status" value="1"/>
</dbReference>
<dbReference type="FunFam" id="3.30.590.10:FF:000004">
    <property type="entry name" value="Glutamine synthetase"/>
    <property type="match status" value="1"/>
</dbReference>
<dbReference type="InterPro" id="IPR036651">
    <property type="entry name" value="Gln_synt_N_sf"/>
</dbReference>
<dbReference type="GO" id="GO:0006542">
    <property type="term" value="P:glutamine biosynthetic process"/>
    <property type="evidence" value="ECO:0007669"/>
    <property type="project" value="InterPro"/>
</dbReference>
<dbReference type="Gene3D" id="3.10.20.70">
    <property type="entry name" value="Glutamine synthetase, N-terminal domain"/>
    <property type="match status" value="1"/>
</dbReference>
<evidence type="ECO:0000256" key="6">
    <source>
        <dbReference type="ARBA" id="ARBA00049436"/>
    </source>
</evidence>
<dbReference type="EMBL" id="LVLJ01003800">
    <property type="protein sequence ID" value="OAE19662.1"/>
    <property type="molecule type" value="Genomic_DNA"/>
</dbReference>
<gene>
    <name evidence="12" type="ORF">AXG93_1847s1230</name>
</gene>
<comment type="caution">
    <text evidence="12">The sequence shown here is derived from an EMBL/GenBank/DDBJ whole genome shotgun (WGS) entry which is preliminary data.</text>
</comment>
<evidence type="ECO:0000256" key="7">
    <source>
        <dbReference type="PROSITE-ProRule" id="PRU01330"/>
    </source>
</evidence>
<evidence type="ECO:0000256" key="2">
    <source>
        <dbReference type="ARBA" id="ARBA00012937"/>
    </source>
</evidence>
<dbReference type="PROSITE" id="PS00180">
    <property type="entry name" value="GLNA_1"/>
    <property type="match status" value="1"/>
</dbReference>
<evidence type="ECO:0000256" key="3">
    <source>
        <dbReference type="ARBA" id="ARBA00022598"/>
    </source>
</evidence>
<sequence>MACAANCVVTSRQAWAAAAAPSSWPCSSRPRSQKSTALEITALAARSSTVSLAKALKSVSGFSQHKNELRSYISVGTSDRREARSWRIVAEIAQKAEYIWMDGQEGLKGIRFNEMRTKTKCIQKPLPIGSLDFPEWSFDGSSTGQQEIGNNSDCILKPVFTCPDPIRGGNSVLVLCEVLTPEGNPHRTNKRRLLADTLTEDIIAQDTWFGFEQEYTMFGRDGHPYGWPRAGYPAPQGPFYCGVGLESAYGRQFVEAHFDACVKAGLKISGINAEVMPGQWEFQIGPAGPLEMGDQVMIARYLLHRLGEDFGVICTFDPKPVPGDWNGAGAHTNFSTAAMRADGGMDAILRAIDRLALKHPEHVALYGPGNDRRLTKTHETASLRTFKSGVADRGASVRIPLPVAVANKGFLEDRRPAANVDPYVVARLLIQTTLLP</sequence>
<dbReference type="Pfam" id="PF03951">
    <property type="entry name" value="Gln-synt_N"/>
    <property type="match status" value="1"/>
</dbReference>
<dbReference type="PROSITE" id="PS00181">
    <property type="entry name" value="GLNA_ATP"/>
    <property type="match status" value="1"/>
</dbReference>
<evidence type="ECO:0000256" key="4">
    <source>
        <dbReference type="ARBA" id="ARBA00022741"/>
    </source>
</evidence>
<dbReference type="InterPro" id="IPR008146">
    <property type="entry name" value="Gln_synth_cat_dom"/>
</dbReference>
<dbReference type="Gene3D" id="3.30.590.10">
    <property type="entry name" value="Glutamine synthetase/guanido kinase, catalytic domain"/>
    <property type="match status" value="1"/>
</dbReference>
<dbReference type="PANTHER" id="PTHR20852:SF57">
    <property type="entry name" value="GLUTAMINE SYNTHETASE 2 CYTOPLASMIC"/>
    <property type="match status" value="1"/>
</dbReference>
<accession>A0A176VH20</accession>
<dbReference type="SUPFAM" id="SSF54368">
    <property type="entry name" value="Glutamine synthetase, N-terminal domain"/>
    <property type="match status" value="1"/>
</dbReference>
<dbReference type="InterPro" id="IPR014746">
    <property type="entry name" value="Gln_synth/guanido_kin_cat_dom"/>
</dbReference>
<evidence type="ECO:0000256" key="1">
    <source>
        <dbReference type="ARBA" id="ARBA00009897"/>
    </source>
</evidence>
<dbReference type="PROSITE" id="PS51987">
    <property type="entry name" value="GS_CATALYTIC"/>
    <property type="match status" value="1"/>
</dbReference>
<evidence type="ECO:0000256" key="5">
    <source>
        <dbReference type="ARBA" id="ARBA00022840"/>
    </source>
</evidence>
<dbReference type="InterPro" id="IPR027303">
    <property type="entry name" value="Gln_synth_gly_rich_site"/>
</dbReference>
<comment type="catalytic activity">
    <reaction evidence="6 9">
        <text>L-glutamate + NH4(+) + ATP = L-glutamine + ADP + phosphate + H(+)</text>
        <dbReference type="Rhea" id="RHEA:16169"/>
        <dbReference type="ChEBI" id="CHEBI:15378"/>
        <dbReference type="ChEBI" id="CHEBI:28938"/>
        <dbReference type="ChEBI" id="CHEBI:29985"/>
        <dbReference type="ChEBI" id="CHEBI:30616"/>
        <dbReference type="ChEBI" id="CHEBI:43474"/>
        <dbReference type="ChEBI" id="CHEBI:58359"/>
        <dbReference type="ChEBI" id="CHEBI:456216"/>
        <dbReference type="EC" id="6.3.1.2"/>
    </reaction>
</comment>
<keyword evidence="4 9" id="KW-0547">Nucleotide-binding</keyword>
<dbReference type="PANTHER" id="PTHR20852">
    <property type="entry name" value="GLUTAMINE SYNTHETASE"/>
    <property type="match status" value="1"/>
</dbReference>
<evidence type="ECO:0000256" key="9">
    <source>
        <dbReference type="RuleBase" id="RU004356"/>
    </source>
</evidence>
<name>A0A176VH20_MARPO</name>
<dbReference type="AlphaFoldDB" id="A0A176VH20"/>
<evidence type="ECO:0000256" key="8">
    <source>
        <dbReference type="RuleBase" id="RU000384"/>
    </source>
</evidence>
<comment type="similarity">
    <text evidence="1 7 8">Belongs to the glutamine synthetase family.</text>
</comment>
<protein>
    <recommendedName>
        <fullName evidence="2 9">Glutamine synthetase</fullName>
        <ecNumber evidence="2 9">6.3.1.2</ecNumber>
    </recommendedName>
</protein>
<dbReference type="PROSITE" id="PS51986">
    <property type="entry name" value="GS_BETA_GRASP"/>
    <property type="match status" value="1"/>
</dbReference>
<dbReference type="InterPro" id="IPR050292">
    <property type="entry name" value="Glutamine_Synthetase"/>
</dbReference>
<organism evidence="12 13">
    <name type="scientific">Marchantia polymorpha subsp. ruderalis</name>
    <dbReference type="NCBI Taxonomy" id="1480154"/>
    <lineage>
        <taxon>Eukaryota</taxon>
        <taxon>Viridiplantae</taxon>
        <taxon>Streptophyta</taxon>
        <taxon>Embryophyta</taxon>
        <taxon>Marchantiophyta</taxon>
        <taxon>Marchantiopsida</taxon>
        <taxon>Marchantiidae</taxon>
        <taxon>Marchantiales</taxon>
        <taxon>Marchantiaceae</taxon>
        <taxon>Marchantia</taxon>
    </lineage>
</organism>
<dbReference type="SMART" id="SM01230">
    <property type="entry name" value="Gln-synt_C"/>
    <property type="match status" value="1"/>
</dbReference>
<dbReference type="InterPro" id="IPR027302">
    <property type="entry name" value="Gln_synth_N_conserv_site"/>
</dbReference>
<proteinExistence type="inferred from homology"/>
<reference evidence="12" key="1">
    <citation type="submission" date="2016-03" db="EMBL/GenBank/DDBJ databases">
        <title>Mechanisms controlling the formation of the plant cell surface in tip-growing cells are functionally conserved among land plants.</title>
        <authorList>
            <person name="Honkanen S."/>
            <person name="Jones V.A."/>
            <person name="Morieri G."/>
            <person name="Champion C."/>
            <person name="Hetherington A.J."/>
            <person name="Kelly S."/>
            <person name="Saint-Marcoux D."/>
            <person name="Proust H."/>
            <person name="Prescott H."/>
            <person name="Dolan L."/>
        </authorList>
    </citation>
    <scope>NUCLEOTIDE SEQUENCE [LARGE SCALE GENOMIC DNA]</scope>
    <source>
        <tissue evidence="12">Whole gametophyte</tissue>
    </source>
</reference>
<dbReference type="GO" id="GO:0004356">
    <property type="term" value="F:glutamine synthetase activity"/>
    <property type="evidence" value="ECO:0007669"/>
    <property type="project" value="UniProtKB-EC"/>
</dbReference>
<dbReference type="GO" id="GO:0005737">
    <property type="term" value="C:cytoplasm"/>
    <property type="evidence" value="ECO:0007669"/>
    <property type="project" value="TreeGrafter"/>
</dbReference>
<keyword evidence="3 9" id="KW-0436">Ligase</keyword>
<evidence type="ECO:0000259" key="10">
    <source>
        <dbReference type="PROSITE" id="PS51986"/>
    </source>
</evidence>
<evidence type="ECO:0000259" key="11">
    <source>
        <dbReference type="PROSITE" id="PS51987"/>
    </source>
</evidence>
<evidence type="ECO:0000313" key="13">
    <source>
        <dbReference type="Proteomes" id="UP000077202"/>
    </source>
</evidence>
<feature type="domain" description="GS beta-grasp" evidence="10">
    <location>
        <begin position="94"/>
        <end position="183"/>
    </location>
</feature>
<dbReference type="EC" id="6.3.1.2" evidence="2 9"/>
<keyword evidence="5 9" id="KW-0067">ATP-binding</keyword>
<dbReference type="SUPFAM" id="SSF55931">
    <property type="entry name" value="Glutamine synthetase/guanido kinase"/>
    <property type="match status" value="1"/>
</dbReference>
<dbReference type="GO" id="GO:0005524">
    <property type="term" value="F:ATP binding"/>
    <property type="evidence" value="ECO:0007669"/>
    <property type="project" value="UniProtKB-KW"/>
</dbReference>
<keyword evidence="13" id="KW-1185">Reference proteome</keyword>
<dbReference type="InterPro" id="IPR008147">
    <property type="entry name" value="Gln_synt_N"/>
</dbReference>